<name>A0A5B9EGJ7_9BACT</name>
<organism evidence="3 4">
    <name type="scientific">Terriglobus albidus</name>
    <dbReference type="NCBI Taxonomy" id="1592106"/>
    <lineage>
        <taxon>Bacteria</taxon>
        <taxon>Pseudomonadati</taxon>
        <taxon>Acidobacteriota</taxon>
        <taxon>Terriglobia</taxon>
        <taxon>Terriglobales</taxon>
        <taxon>Acidobacteriaceae</taxon>
        <taxon>Terriglobus</taxon>
    </lineage>
</organism>
<keyword evidence="2" id="KW-1133">Transmembrane helix</keyword>
<feature type="transmembrane region" description="Helical" evidence="2">
    <location>
        <begin position="267"/>
        <end position="284"/>
    </location>
</feature>
<dbReference type="Proteomes" id="UP000321820">
    <property type="component" value="Chromosome"/>
</dbReference>
<dbReference type="PANTHER" id="PTHR43317:SF1">
    <property type="entry name" value="THERMOSPERMINE SYNTHASE ACAULIS5"/>
    <property type="match status" value="1"/>
</dbReference>
<feature type="transmembrane region" description="Helical" evidence="2">
    <location>
        <begin position="169"/>
        <end position="189"/>
    </location>
</feature>
<dbReference type="OrthoDB" id="9761985at2"/>
<evidence type="ECO:0000256" key="1">
    <source>
        <dbReference type="ARBA" id="ARBA00023115"/>
    </source>
</evidence>
<feature type="transmembrane region" description="Helical" evidence="2">
    <location>
        <begin position="139"/>
        <end position="157"/>
    </location>
</feature>
<sequence>MTKRPLFALTIFLGAFLLFLVEPLAARQLLPALGGSSAVWITCLVVFQLLLLFGYTYAHWLTRLRMQRGVHLGLLAAAVLLAFVSTTPGSPAAFERPITTIFLALGSSIGLPFLLLSATSPLLQVWLARSEGEGVRYRLFALSNVGSLLALLAYPVLIEPHMSLHTQRIAWAAGFVVYAALCAMLVPASSSGVVTEEAAQPVTRPATGKLVLWFLLPFAASMQLAAVTAHLSQNIAPIPLLWILPLSAYLLSFITAFEFGRFYQRGLVIRFLVVFLAALAYTLTKEGATFPIWLSISFYLIELFLACYFCHAELYLHRPEDPQQSTLFYLTLSAGGAAGTFFIGIVSPLVFSANYDLAISFFVTAVVACVALWQEGWAQRLLWATASVLLLFLIGKEYQAFQAGSMAQVRNFYGPLRVTQGGFPPSSVLRTLYNGTIKHGTQIFTPDHARVPVSYYSPDSGIGLAMRYCCKGRPKSVGVIGLGSGSLAVYAQPGDRFRFYEINPAVEPITRNLFTYLRDAPIQIPIIAGDARISLQHEAPNNFDILVIDAFSGDAIPLHLITTQALELYRKHMAPGGIIAFHVSNQYLHLAPEVAALAKTAGLDAVLISSPNDEKKGYYSATWVLLTNRKDFQQETDVVIARSSFPEIKAPAWTDDYSSILPLMNWGKR</sequence>
<dbReference type="NCBIfam" id="NF037959">
    <property type="entry name" value="MFS_SpdSyn"/>
    <property type="match status" value="1"/>
</dbReference>
<dbReference type="KEGG" id="talb:FTW19_04920"/>
<feature type="transmembrane region" description="Helical" evidence="2">
    <location>
        <begin position="238"/>
        <end position="260"/>
    </location>
</feature>
<proteinExistence type="predicted"/>
<evidence type="ECO:0008006" key="5">
    <source>
        <dbReference type="Google" id="ProtNLM"/>
    </source>
</evidence>
<feature type="transmembrane region" description="Helical" evidence="2">
    <location>
        <begin position="381"/>
        <end position="401"/>
    </location>
</feature>
<dbReference type="GO" id="GO:0006596">
    <property type="term" value="P:polyamine biosynthetic process"/>
    <property type="evidence" value="ECO:0007669"/>
    <property type="project" value="UniProtKB-KW"/>
</dbReference>
<feature type="transmembrane region" description="Helical" evidence="2">
    <location>
        <begin position="210"/>
        <end position="232"/>
    </location>
</feature>
<keyword evidence="2" id="KW-0472">Membrane</keyword>
<keyword evidence="4" id="KW-1185">Reference proteome</keyword>
<dbReference type="SUPFAM" id="SSF53335">
    <property type="entry name" value="S-adenosyl-L-methionine-dependent methyltransferases"/>
    <property type="match status" value="1"/>
</dbReference>
<reference evidence="3 4" key="1">
    <citation type="submission" date="2019-08" db="EMBL/GenBank/DDBJ databases">
        <title>Complete genome sequence of Terriglobus albidus strain ORNL.</title>
        <authorList>
            <person name="Podar M."/>
        </authorList>
    </citation>
    <scope>NUCLEOTIDE SEQUENCE [LARGE SCALE GENOMIC DNA]</scope>
    <source>
        <strain evidence="3 4">ORNL</strain>
    </source>
</reference>
<feature type="transmembrane region" description="Helical" evidence="2">
    <location>
        <begin position="101"/>
        <end position="127"/>
    </location>
</feature>
<dbReference type="AlphaFoldDB" id="A0A5B9EGJ7"/>
<dbReference type="Gene3D" id="3.40.50.150">
    <property type="entry name" value="Vaccinia Virus protein VP39"/>
    <property type="match status" value="1"/>
</dbReference>
<gene>
    <name evidence="3" type="ORF">FTW19_04920</name>
</gene>
<keyword evidence="1" id="KW-0620">Polyamine biosynthesis</keyword>
<feature type="transmembrane region" description="Helical" evidence="2">
    <location>
        <begin position="37"/>
        <end position="58"/>
    </location>
</feature>
<evidence type="ECO:0000256" key="2">
    <source>
        <dbReference type="SAM" id="Phobius"/>
    </source>
</evidence>
<dbReference type="EMBL" id="CP042806">
    <property type="protein sequence ID" value="QEE31178.1"/>
    <property type="molecule type" value="Genomic_DNA"/>
</dbReference>
<keyword evidence="2" id="KW-0812">Transmembrane</keyword>
<evidence type="ECO:0000313" key="3">
    <source>
        <dbReference type="EMBL" id="QEE31178.1"/>
    </source>
</evidence>
<feature type="transmembrane region" description="Helical" evidence="2">
    <location>
        <begin position="290"/>
        <end position="315"/>
    </location>
</feature>
<protein>
    <recommendedName>
        <fullName evidence="5">Spermidine synthase</fullName>
    </recommendedName>
</protein>
<dbReference type="InterPro" id="IPR029063">
    <property type="entry name" value="SAM-dependent_MTases_sf"/>
</dbReference>
<dbReference type="PANTHER" id="PTHR43317">
    <property type="entry name" value="THERMOSPERMINE SYNTHASE ACAULIS5"/>
    <property type="match status" value="1"/>
</dbReference>
<feature type="transmembrane region" description="Helical" evidence="2">
    <location>
        <begin position="327"/>
        <end position="351"/>
    </location>
</feature>
<accession>A0A5B9EGJ7</accession>
<feature type="transmembrane region" description="Helical" evidence="2">
    <location>
        <begin position="357"/>
        <end position="374"/>
    </location>
</feature>
<feature type="transmembrane region" description="Helical" evidence="2">
    <location>
        <begin position="70"/>
        <end position="89"/>
    </location>
</feature>
<evidence type="ECO:0000313" key="4">
    <source>
        <dbReference type="Proteomes" id="UP000321820"/>
    </source>
</evidence>